<dbReference type="AlphaFoldDB" id="A0A0F7JMC0"/>
<protein>
    <submittedName>
        <fullName evidence="1">Uncharacterized protein</fullName>
    </submittedName>
</protein>
<reference evidence="1 2" key="1">
    <citation type="submission" date="2015-01" db="EMBL/GenBank/DDBJ databases">
        <title>Deinococcus soli/N5/whole genome sequencing.</title>
        <authorList>
            <person name="Kim M.K."/>
            <person name="Srinivasan S."/>
            <person name="Lee J.-J."/>
        </authorList>
    </citation>
    <scope>NUCLEOTIDE SEQUENCE [LARGE SCALE GENOMIC DNA]</scope>
    <source>
        <strain evidence="1 2">N5</strain>
    </source>
</reference>
<sequence>MAHVILDDPQVVEVLLDHDRMRLLTPFMAAPMTIAQAAEITGSPPTSLGYWVKRFVRLGLVREVASQRPAVFGAVSNEFIVDPSRVMPLEEMLSGVQLPSWERMLRGYAREYQRVSPDWLLRFHVTPEGLLTRRELTREELDGSGAPAGQRPLGEWALLRLSREDAQAFRERLSGVVQEFLARSSEDESDSVYLVHVGLTRDPVHG</sequence>
<name>A0A0F7JMC0_9DEIO</name>
<dbReference type="KEGG" id="dch:SY84_01920"/>
<dbReference type="Proteomes" id="UP000034024">
    <property type="component" value="Chromosome"/>
</dbReference>
<proteinExistence type="predicted"/>
<evidence type="ECO:0000313" key="1">
    <source>
        <dbReference type="EMBL" id="AKH16008.1"/>
    </source>
</evidence>
<dbReference type="Gene3D" id="1.10.10.10">
    <property type="entry name" value="Winged helix-like DNA-binding domain superfamily/Winged helix DNA-binding domain"/>
    <property type="match status" value="1"/>
</dbReference>
<dbReference type="InterPro" id="IPR036388">
    <property type="entry name" value="WH-like_DNA-bd_sf"/>
</dbReference>
<dbReference type="OrthoDB" id="69999at2"/>
<dbReference type="RefSeq" id="WP_046842584.1">
    <property type="nucleotide sequence ID" value="NZ_CP011389.1"/>
</dbReference>
<gene>
    <name evidence="1" type="ORF">SY84_01920</name>
</gene>
<organism evidence="1 2">
    <name type="scientific">Deinococcus soli</name>
    <name type="common">ex Cha et al. 2016</name>
    <dbReference type="NCBI Taxonomy" id="1309411"/>
    <lineage>
        <taxon>Bacteria</taxon>
        <taxon>Thermotogati</taxon>
        <taxon>Deinococcota</taxon>
        <taxon>Deinococci</taxon>
        <taxon>Deinococcales</taxon>
        <taxon>Deinococcaceae</taxon>
        <taxon>Deinococcus</taxon>
    </lineage>
</organism>
<dbReference type="PATRIC" id="fig|1309411.5.peg.404"/>
<accession>A0A0F7JMC0</accession>
<dbReference type="EMBL" id="CP011389">
    <property type="protein sequence ID" value="AKH16008.1"/>
    <property type="molecule type" value="Genomic_DNA"/>
</dbReference>
<evidence type="ECO:0000313" key="2">
    <source>
        <dbReference type="Proteomes" id="UP000034024"/>
    </source>
</evidence>
<keyword evidence="2" id="KW-1185">Reference proteome</keyword>